<feature type="transmembrane region" description="Helical" evidence="1">
    <location>
        <begin position="192"/>
        <end position="215"/>
    </location>
</feature>
<feature type="transmembrane region" description="Helical" evidence="1">
    <location>
        <begin position="382"/>
        <end position="401"/>
    </location>
</feature>
<dbReference type="InterPro" id="IPR019286">
    <property type="entry name" value="DUF2339_TM"/>
</dbReference>
<sequence>MEGLLFIIVLLCLYFINKNINTKFEQLNKTIADLQKKVFSKDTVTVHKNVASEEEKIVIPEVIKTVAPIIPTPKKEEIIITPSVTNSLKTTPVLEDKKIAKQTIQQTKDQAVKSIPEKSFFENFKEKNPDLEKFIGENLINKLGILILVLGISFFVKYAIDKDWINEPARVGIGVLCGSLIMAIAHKLKKNYTSFSSVLVAGAISIFYFTIYIAFHEYELFSQSVAFAIMTVITIFSTLVSVSYNKQELAVLSLIGGFAAPFMVSTGEGNYVVLFTYIAILNIGMLVISYFKKWRVSTVLSFIFTTILFGSWCNLKIGSNTFSHTGALIFATLFYFIFSITIVLNNLRNKGKFSDIEYFILVANTFIFFGLGMLILNDLASNLTGLFTLLLALYNITYATILYKKFGLDKNAIYLLIGLALTFVTLTIPIQFEGNIITLFWALEAVLLFWLSQKSKIDTFKIGAIAVQILTLISLFLDWDKYSFTKDLNVILNPLFIAGFVVSCSLFLTYWLLKKAPKTEIKQLLVSSHSYANFILIIAILASYFTGILETNYQANQFLANIYSALSFSVTYHFIFISVLIYTTSTLKNNLFTKAILLISCISILSYILFFYKLPANELIENFLENTNTSYAFYFHYIILSCLIYFGYQLYKTSDLLFKIKPKQRKWLPWIFTFAIVYILSNEVMIHGLHLSNTIDTVVLSEKFTESENDFYDKNIFVRSQISATKTQIIKIGYPILWGVFSFIFLIIGIKKQWKNLRVIALSLLGFTILKLFIYDIKNVSETGKIIAFILLGVLILIISFVYQKLKKLVIDEKTAKNDIENDAKKNHQDEKI</sequence>
<dbReference type="PANTHER" id="PTHR38434:SF1">
    <property type="entry name" value="BLL2549 PROTEIN"/>
    <property type="match status" value="1"/>
</dbReference>
<feature type="transmembrane region" description="Helical" evidence="1">
    <location>
        <begin position="667"/>
        <end position="686"/>
    </location>
</feature>
<dbReference type="PANTHER" id="PTHR38434">
    <property type="entry name" value="BLL2549 PROTEIN"/>
    <property type="match status" value="1"/>
</dbReference>
<gene>
    <name evidence="2" type="ORF">TNO010_150230</name>
</gene>
<feature type="transmembrane region" description="Helical" evidence="1">
    <location>
        <begin position="413"/>
        <end position="430"/>
    </location>
</feature>
<proteinExistence type="predicted"/>
<reference evidence="2 3" key="1">
    <citation type="submission" date="2017-11" db="EMBL/GenBank/DDBJ databases">
        <authorList>
            <person name="Duchaud E."/>
        </authorList>
    </citation>
    <scope>NUCLEOTIDE SEQUENCE [LARGE SCALE GENOMIC DNA]</scope>
    <source>
        <strain evidence="2 3">TNO010</strain>
    </source>
</reference>
<evidence type="ECO:0008006" key="4">
    <source>
        <dbReference type="Google" id="ProtNLM"/>
    </source>
</evidence>
<feature type="transmembrane region" description="Helical" evidence="1">
    <location>
        <begin position="271"/>
        <end position="291"/>
    </location>
</feature>
<feature type="transmembrane region" description="Helical" evidence="1">
    <location>
        <begin position="491"/>
        <end position="513"/>
    </location>
</feature>
<feature type="transmembrane region" description="Helical" evidence="1">
    <location>
        <begin position="298"/>
        <end position="317"/>
    </location>
</feature>
<feature type="transmembrane region" description="Helical" evidence="1">
    <location>
        <begin position="558"/>
        <end position="583"/>
    </location>
</feature>
<evidence type="ECO:0000256" key="1">
    <source>
        <dbReference type="SAM" id="Phobius"/>
    </source>
</evidence>
<feature type="transmembrane region" description="Helical" evidence="1">
    <location>
        <begin position="221"/>
        <end position="242"/>
    </location>
</feature>
<feature type="transmembrane region" description="Helical" evidence="1">
    <location>
        <begin position="732"/>
        <end position="750"/>
    </location>
</feature>
<evidence type="ECO:0000313" key="2">
    <source>
        <dbReference type="EMBL" id="SOU88278.1"/>
    </source>
</evidence>
<feature type="transmembrane region" description="Helical" evidence="1">
    <location>
        <begin position="786"/>
        <end position="803"/>
    </location>
</feature>
<feature type="transmembrane region" description="Helical" evidence="1">
    <location>
        <begin position="323"/>
        <end position="344"/>
    </location>
</feature>
<feature type="transmembrane region" description="Helical" evidence="1">
    <location>
        <begin position="525"/>
        <end position="546"/>
    </location>
</feature>
<dbReference type="Pfam" id="PF10101">
    <property type="entry name" value="DUF2339"/>
    <property type="match status" value="1"/>
</dbReference>
<keyword evidence="1" id="KW-0812">Transmembrane</keyword>
<dbReference type="AlphaFoldDB" id="A0A2I2M6U4"/>
<keyword evidence="1" id="KW-0472">Membrane</keyword>
<feature type="transmembrane region" description="Helical" evidence="1">
    <location>
        <begin position="356"/>
        <end position="376"/>
    </location>
</feature>
<name>A0A2I2M6U4_9FLAO</name>
<protein>
    <recommendedName>
        <fullName evidence="4">Beta-carotene 15,15'-monooxygenase</fullName>
    </recommendedName>
</protein>
<feature type="transmembrane region" description="Helical" evidence="1">
    <location>
        <begin position="143"/>
        <end position="160"/>
    </location>
</feature>
<dbReference type="RefSeq" id="WP_172505057.1">
    <property type="nucleotide sequence ID" value="NZ_OENE01000007.1"/>
</dbReference>
<feature type="transmembrane region" description="Helical" evidence="1">
    <location>
        <begin position="757"/>
        <end position="774"/>
    </location>
</feature>
<organism evidence="2 3">
    <name type="scientific">Tenacibaculum finnmarkense genomovar ulcerans</name>
    <dbReference type="NCBI Taxonomy" id="2781388"/>
    <lineage>
        <taxon>Bacteria</taxon>
        <taxon>Pseudomonadati</taxon>
        <taxon>Bacteroidota</taxon>
        <taxon>Flavobacteriia</taxon>
        <taxon>Flavobacteriales</taxon>
        <taxon>Flavobacteriaceae</taxon>
        <taxon>Tenacibaculum</taxon>
        <taxon>Tenacibaculum finnmarkense</taxon>
    </lineage>
</organism>
<feature type="transmembrane region" description="Helical" evidence="1">
    <location>
        <begin position="249"/>
        <end position="265"/>
    </location>
</feature>
<dbReference type="EMBL" id="OENE01000007">
    <property type="protein sequence ID" value="SOU88278.1"/>
    <property type="molecule type" value="Genomic_DNA"/>
</dbReference>
<keyword evidence="1" id="KW-1133">Transmembrane helix</keyword>
<feature type="transmembrane region" description="Helical" evidence="1">
    <location>
        <begin position="595"/>
        <end position="612"/>
    </location>
</feature>
<evidence type="ECO:0000313" key="3">
    <source>
        <dbReference type="Proteomes" id="UP000490060"/>
    </source>
</evidence>
<feature type="transmembrane region" description="Helical" evidence="1">
    <location>
        <begin position="459"/>
        <end position="479"/>
    </location>
</feature>
<feature type="transmembrane region" description="Helical" evidence="1">
    <location>
        <begin position="632"/>
        <end position="651"/>
    </location>
</feature>
<feature type="transmembrane region" description="Helical" evidence="1">
    <location>
        <begin position="436"/>
        <end position="452"/>
    </location>
</feature>
<dbReference type="Proteomes" id="UP000490060">
    <property type="component" value="Unassembled WGS sequence"/>
</dbReference>
<accession>A0A2I2M6U4</accession>